<evidence type="ECO:0000256" key="1">
    <source>
        <dbReference type="SAM" id="Phobius"/>
    </source>
</evidence>
<name>A0ABN8JKK3_9HYPH</name>
<accession>A0ABN8JKK3</accession>
<evidence type="ECO:0000313" key="2">
    <source>
        <dbReference type="EMBL" id="CAH2396417.1"/>
    </source>
</evidence>
<dbReference type="Proteomes" id="UP001153050">
    <property type="component" value="Unassembled WGS sequence"/>
</dbReference>
<reference evidence="2 3" key="1">
    <citation type="submission" date="2022-03" db="EMBL/GenBank/DDBJ databases">
        <authorList>
            <person name="Brunel B."/>
        </authorList>
    </citation>
    <scope>NUCLEOTIDE SEQUENCE [LARGE SCALE GENOMIC DNA]</scope>
    <source>
        <strain evidence="2">STM5069sample</strain>
    </source>
</reference>
<feature type="transmembrane region" description="Helical" evidence="1">
    <location>
        <begin position="20"/>
        <end position="37"/>
    </location>
</feature>
<keyword evidence="1" id="KW-1133">Transmembrane helix</keyword>
<proteinExistence type="predicted"/>
<sequence length="57" mass="6169">MPALEDPQPEAASPLSAHRIPVSNAPILVILLALAVLQKQTPFVSTPRAWLRDFGHS</sequence>
<dbReference type="EMBL" id="CAKXZT010000038">
    <property type="protein sequence ID" value="CAH2396417.1"/>
    <property type="molecule type" value="Genomic_DNA"/>
</dbReference>
<keyword evidence="1" id="KW-0812">Transmembrane</keyword>
<protein>
    <submittedName>
        <fullName evidence="2">Uncharacterized protein</fullName>
    </submittedName>
</protein>
<keyword evidence="3" id="KW-1185">Reference proteome</keyword>
<gene>
    <name evidence="2" type="ORF">MES5069_1320003</name>
</gene>
<keyword evidence="1" id="KW-0472">Membrane</keyword>
<organism evidence="2 3">
    <name type="scientific">Mesorhizobium escarrei</name>
    <dbReference type="NCBI Taxonomy" id="666018"/>
    <lineage>
        <taxon>Bacteria</taxon>
        <taxon>Pseudomonadati</taxon>
        <taxon>Pseudomonadota</taxon>
        <taxon>Alphaproteobacteria</taxon>
        <taxon>Hyphomicrobiales</taxon>
        <taxon>Phyllobacteriaceae</taxon>
        <taxon>Mesorhizobium</taxon>
    </lineage>
</organism>
<evidence type="ECO:0000313" key="3">
    <source>
        <dbReference type="Proteomes" id="UP001153050"/>
    </source>
</evidence>
<comment type="caution">
    <text evidence="2">The sequence shown here is derived from an EMBL/GenBank/DDBJ whole genome shotgun (WGS) entry which is preliminary data.</text>
</comment>